<dbReference type="SUPFAM" id="SSF55785">
    <property type="entry name" value="PYP-like sensor domain (PAS domain)"/>
    <property type="match status" value="1"/>
</dbReference>
<dbReference type="CDD" id="cd06170">
    <property type="entry name" value="LuxR_C_like"/>
    <property type="match status" value="1"/>
</dbReference>
<evidence type="ECO:0000313" key="8">
    <source>
        <dbReference type="Proteomes" id="UP000198412"/>
    </source>
</evidence>
<evidence type="ECO:0000256" key="2">
    <source>
        <dbReference type="ARBA" id="ARBA00023125"/>
    </source>
</evidence>
<dbReference type="GO" id="GO:0003677">
    <property type="term" value="F:DNA binding"/>
    <property type="evidence" value="ECO:0007669"/>
    <property type="project" value="UniProtKB-KW"/>
</dbReference>
<organism evidence="7 8">
    <name type="scientific">Lutibacter flavus</name>
    <dbReference type="NCBI Taxonomy" id="691689"/>
    <lineage>
        <taxon>Bacteria</taxon>
        <taxon>Pseudomonadati</taxon>
        <taxon>Bacteroidota</taxon>
        <taxon>Flavobacteriia</taxon>
        <taxon>Flavobacteriales</taxon>
        <taxon>Flavobacteriaceae</taxon>
        <taxon>Lutibacter</taxon>
    </lineage>
</organism>
<dbReference type="PROSITE" id="PS00622">
    <property type="entry name" value="HTH_LUXR_1"/>
    <property type="match status" value="1"/>
</dbReference>
<dbReference type="Gene3D" id="3.30.450.20">
    <property type="entry name" value="PAS domain"/>
    <property type="match status" value="1"/>
</dbReference>
<dbReference type="SMART" id="SM00421">
    <property type="entry name" value="HTH_LUXR"/>
    <property type="match status" value="1"/>
</dbReference>
<evidence type="ECO:0000256" key="3">
    <source>
        <dbReference type="ARBA" id="ARBA00023163"/>
    </source>
</evidence>
<dbReference type="OrthoDB" id="965844at2"/>
<protein>
    <submittedName>
        <fullName evidence="7">PAS domain S-box-containing protein</fullName>
    </submittedName>
</protein>
<dbReference type="InterPro" id="IPR036388">
    <property type="entry name" value="WH-like_DNA-bd_sf"/>
</dbReference>
<name>A0A238YD71_9FLAO</name>
<keyword evidence="4" id="KW-0812">Transmembrane</keyword>
<evidence type="ECO:0000256" key="1">
    <source>
        <dbReference type="ARBA" id="ARBA00023015"/>
    </source>
</evidence>
<feature type="domain" description="HTH luxR-type" evidence="5">
    <location>
        <begin position="397"/>
        <end position="462"/>
    </location>
</feature>
<evidence type="ECO:0000313" key="7">
    <source>
        <dbReference type="EMBL" id="SNR69010.1"/>
    </source>
</evidence>
<keyword evidence="2" id="KW-0238">DNA-binding</keyword>
<keyword evidence="4" id="KW-1133">Transmembrane helix</keyword>
<keyword evidence="1" id="KW-0805">Transcription regulation</keyword>
<keyword evidence="4" id="KW-0472">Membrane</keyword>
<gene>
    <name evidence="7" type="ORF">SAMN04488111_2487</name>
</gene>
<dbReference type="NCBIfam" id="TIGR00229">
    <property type="entry name" value="sensory_box"/>
    <property type="match status" value="1"/>
</dbReference>
<dbReference type="GO" id="GO:0006355">
    <property type="term" value="P:regulation of DNA-templated transcription"/>
    <property type="evidence" value="ECO:0007669"/>
    <property type="project" value="InterPro"/>
</dbReference>
<dbReference type="InterPro" id="IPR016032">
    <property type="entry name" value="Sig_transdc_resp-reg_C-effctor"/>
</dbReference>
<evidence type="ECO:0000259" key="6">
    <source>
        <dbReference type="PROSITE" id="PS50112"/>
    </source>
</evidence>
<dbReference type="InterPro" id="IPR035965">
    <property type="entry name" value="PAS-like_dom_sf"/>
</dbReference>
<dbReference type="PANTHER" id="PTHR44688">
    <property type="entry name" value="DNA-BINDING TRANSCRIPTIONAL ACTIVATOR DEVR_DOSR"/>
    <property type="match status" value="1"/>
</dbReference>
<dbReference type="PRINTS" id="PR00038">
    <property type="entry name" value="HTHLUXR"/>
</dbReference>
<dbReference type="InterPro" id="IPR000792">
    <property type="entry name" value="Tscrpt_reg_LuxR_C"/>
</dbReference>
<keyword evidence="3" id="KW-0804">Transcription</keyword>
<dbReference type="SMART" id="SM00091">
    <property type="entry name" value="PAS"/>
    <property type="match status" value="1"/>
</dbReference>
<evidence type="ECO:0000256" key="4">
    <source>
        <dbReference type="SAM" id="Phobius"/>
    </source>
</evidence>
<dbReference type="InterPro" id="IPR000014">
    <property type="entry name" value="PAS"/>
</dbReference>
<evidence type="ECO:0000259" key="5">
    <source>
        <dbReference type="PROSITE" id="PS50043"/>
    </source>
</evidence>
<feature type="domain" description="PAS" evidence="6">
    <location>
        <begin position="267"/>
        <end position="313"/>
    </location>
</feature>
<dbReference type="PROSITE" id="PS50112">
    <property type="entry name" value="PAS"/>
    <property type="match status" value="1"/>
</dbReference>
<dbReference type="Pfam" id="PF00196">
    <property type="entry name" value="GerE"/>
    <property type="match status" value="1"/>
</dbReference>
<dbReference type="EMBL" id="FZNX01000004">
    <property type="protein sequence ID" value="SNR69010.1"/>
    <property type="molecule type" value="Genomic_DNA"/>
</dbReference>
<dbReference type="Pfam" id="PF13426">
    <property type="entry name" value="PAS_9"/>
    <property type="match status" value="1"/>
</dbReference>
<dbReference type="CDD" id="cd06225">
    <property type="entry name" value="HAMP"/>
    <property type="match status" value="1"/>
</dbReference>
<dbReference type="SUPFAM" id="SSF46894">
    <property type="entry name" value="C-terminal effector domain of the bipartite response regulators"/>
    <property type="match status" value="1"/>
</dbReference>
<dbReference type="Gene3D" id="6.10.340.10">
    <property type="match status" value="1"/>
</dbReference>
<dbReference type="Proteomes" id="UP000198412">
    <property type="component" value="Unassembled WGS sequence"/>
</dbReference>
<feature type="transmembrane region" description="Helical" evidence="4">
    <location>
        <begin position="12"/>
        <end position="37"/>
    </location>
</feature>
<dbReference type="Gene3D" id="1.10.10.10">
    <property type="entry name" value="Winged helix-like DNA-binding domain superfamily/Winged helix DNA-binding domain"/>
    <property type="match status" value="1"/>
</dbReference>
<reference evidence="8" key="1">
    <citation type="submission" date="2017-06" db="EMBL/GenBank/DDBJ databases">
        <authorList>
            <person name="Varghese N."/>
            <person name="Submissions S."/>
        </authorList>
    </citation>
    <scope>NUCLEOTIDE SEQUENCE [LARGE SCALE GENOMIC DNA]</scope>
    <source>
        <strain evidence="8">DSM 27993</strain>
    </source>
</reference>
<sequence length="464" mass="52766">MLKLFKTLKINLTIFQKLLIGIIALLILNIIVAYVGIISANKLEETSNILLKESNKNSNLQNLKLNFNELLMPANDYLIHGNKVEILNFKKLDDIVKIQLKKSITFEDNHFNEHFLEEIEDILFEVEKLSNSIFELEEPIGNNEGAIMMEVMDRIVLDAQKKIDVLIASSSSLVSSYTSNNQITNTNATRIIISVLCIIIIFLLVGGYYYVKEIIRPIKNLTSIAQKVTSVNSKSDLKKIPTKNDEIENFSNLFNNMVSVLSDNTVSKDYMNSVLHKIKESLIITNLEGKIIIVNKSTLELLKYAENELIGKSINKVLLGEKKIEPITTENEAVQNIFNTYFSKSNEAIPVAFSKSFILDTNNQKTGILYLAYNQSERIDKKTDIKNETLFGYGKIKINEKTPLTNREIEIIKLIVKDYSSQEIADKLFISIRTVETHRKNIMVKLHAKSTIGLVHYAIQNNLT</sequence>
<keyword evidence="8" id="KW-1185">Reference proteome</keyword>
<proteinExistence type="predicted"/>
<dbReference type="AlphaFoldDB" id="A0A238YD71"/>
<dbReference type="PROSITE" id="PS50043">
    <property type="entry name" value="HTH_LUXR_2"/>
    <property type="match status" value="1"/>
</dbReference>
<dbReference type="PANTHER" id="PTHR44688:SF16">
    <property type="entry name" value="DNA-BINDING TRANSCRIPTIONAL ACTIVATOR DEVR_DOSR"/>
    <property type="match status" value="1"/>
</dbReference>
<dbReference type="CDD" id="cd00130">
    <property type="entry name" value="PAS"/>
    <property type="match status" value="1"/>
</dbReference>
<accession>A0A238YD71</accession>
<feature type="transmembrane region" description="Helical" evidence="4">
    <location>
        <begin position="191"/>
        <end position="211"/>
    </location>
</feature>